<gene>
    <name evidence="1" type="ORF">BO66DRAFT_402412</name>
</gene>
<dbReference type="EMBL" id="KZ824962">
    <property type="protein sequence ID" value="RAH69130.1"/>
    <property type="molecule type" value="Genomic_DNA"/>
</dbReference>
<proteinExistence type="predicted"/>
<sequence>MRAQSDSSLSLQGKVALITGSGKKRGIGAGIATTLAQHGASVVINYVSSSTASSAAAVAEDLVAAGGKVLVVQADISRPEEAQRLVGETVTAFGKIDILGELCLSAYRDLMAYSRFAVNNAGTGFPGPALNATPESMATTFGVNVFGPLYLVQAAVAHMPPCSRVINIGSVASKLGVSGSPIYLASKAATDALTLAMAGELGRGHGGITINTVSPGPVDTDGVPPHVAEKIHKTMVPMTRVEERVGTVEDVADAVLLLCSEKSRWISGQVISVSGGIVGG</sequence>
<reference evidence="1" key="1">
    <citation type="submission" date="2018-02" db="EMBL/GenBank/DDBJ databases">
        <title>The genomes of Aspergillus section Nigri reveals drivers in fungal speciation.</title>
        <authorList>
            <consortium name="DOE Joint Genome Institute"/>
            <person name="Vesth T.C."/>
            <person name="Nybo J."/>
            <person name="Theobald S."/>
            <person name="Brandl J."/>
            <person name="Frisvad J.C."/>
            <person name="Nielsen K.F."/>
            <person name="Lyhne E.K."/>
            <person name="Kogle M.E."/>
            <person name="Kuo A."/>
            <person name="Riley R."/>
            <person name="Clum A."/>
            <person name="Nolan M."/>
            <person name="Lipzen A."/>
            <person name="Salamov A."/>
            <person name="Henrissat B."/>
            <person name="Wiebenga A."/>
            <person name="De vries R.P."/>
            <person name="Grigoriev I.V."/>
            <person name="Mortensen U.H."/>
            <person name="Andersen M.R."/>
            <person name="Baker S.E."/>
        </authorList>
    </citation>
    <scope>NUCLEOTIDE SEQUENCE</scope>
    <source>
        <strain evidence="1">CBS 121060</strain>
    </source>
</reference>
<evidence type="ECO:0000313" key="1">
    <source>
        <dbReference type="EMBL" id="RAH69130.1"/>
    </source>
</evidence>
<accession>A0ACD1H6P9</accession>
<evidence type="ECO:0000313" key="2">
    <source>
        <dbReference type="Proteomes" id="UP000249661"/>
    </source>
</evidence>
<organism evidence="1 2">
    <name type="scientific">Aspergillus aculeatinus CBS 121060</name>
    <dbReference type="NCBI Taxonomy" id="1448322"/>
    <lineage>
        <taxon>Eukaryota</taxon>
        <taxon>Fungi</taxon>
        <taxon>Dikarya</taxon>
        <taxon>Ascomycota</taxon>
        <taxon>Pezizomycotina</taxon>
        <taxon>Eurotiomycetes</taxon>
        <taxon>Eurotiomycetidae</taxon>
        <taxon>Eurotiales</taxon>
        <taxon>Aspergillaceae</taxon>
        <taxon>Aspergillus</taxon>
        <taxon>Aspergillus subgen. Circumdati</taxon>
    </lineage>
</organism>
<protein>
    <submittedName>
        <fullName evidence="1">Short chain dehydrogenase</fullName>
    </submittedName>
</protein>
<name>A0ACD1H6P9_9EURO</name>
<keyword evidence="2" id="KW-1185">Reference proteome</keyword>
<dbReference type="Proteomes" id="UP000249661">
    <property type="component" value="Unassembled WGS sequence"/>
</dbReference>